<dbReference type="AlphaFoldDB" id="A8N3K7"/>
<evidence type="ECO:0000313" key="1">
    <source>
        <dbReference type="EMBL" id="EAU92407.2"/>
    </source>
</evidence>
<comment type="caution">
    <text evidence="1">The sequence shown here is derived from an EMBL/GenBank/DDBJ whole genome shotgun (WGS) entry which is preliminary data.</text>
</comment>
<dbReference type="KEGG" id="cci:CC1G_00626"/>
<reference evidence="1 2" key="1">
    <citation type="journal article" date="2010" name="Proc. Natl. Acad. Sci. U.S.A.">
        <title>Insights into evolution of multicellular fungi from the assembled chromosomes of the mushroom Coprinopsis cinerea (Coprinus cinereus).</title>
        <authorList>
            <person name="Stajich J.E."/>
            <person name="Wilke S.K."/>
            <person name="Ahren D."/>
            <person name="Au C.H."/>
            <person name="Birren B.W."/>
            <person name="Borodovsky M."/>
            <person name="Burns C."/>
            <person name="Canback B."/>
            <person name="Casselton L.A."/>
            <person name="Cheng C.K."/>
            <person name="Deng J."/>
            <person name="Dietrich F.S."/>
            <person name="Fargo D.C."/>
            <person name="Farman M.L."/>
            <person name="Gathman A.C."/>
            <person name="Goldberg J."/>
            <person name="Guigo R."/>
            <person name="Hoegger P.J."/>
            <person name="Hooker J.B."/>
            <person name="Huggins A."/>
            <person name="James T.Y."/>
            <person name="Kamada T."/>
            <person name="Kilaru S."/>
            <person name="Kodira C."/>
            <person name="Kues U."/>
            <person name="Kupfer D."/>
            <person name="Kwan H.S."/>
            <person name="Lomsadze A."/>
            <person name="Li W."/>
            <person name="Lilly W.W."/>
            <person name="Ma L.J."/>
            <person name="Mackey A.J."/>
            <person name="Manning G."/>
            <person name="Martin F."/>
            <person name="Muraguchi H."/>
            <person name="Natvig D.O."/>
            <person name="Palmerini H."/>
            <person name="Ramesh M.A."/>
            <person name="Rehmeyer C.J."/>
            <person name="Roe B.A."/>
            <person name="Shenoy N."/>
            <person name="Stanke M."/>
            <person name="Ter-Hovhannisyan V."/>
            <person name="Tunlid A."/>
            <person name="Velagapudi R."/>
            <person name="Vision T.J."/>
            <person name="Zeng Q."/>
            <person name="Zolan M.E."/>
            <person name="Pukkila P.J."/>
        </authorList>
    </citation>
    <scope>NUCLEOTIDE SEQUENCE [LARGE SCALE GENOMIC DNA]</scope>
    <source>
        <strain evidence="2">Okayama-7 / 130 / ATCC MYA-4618 / FGSC 9003</strain>
    </source>
</reference>
<organism evidence="1 2">
    <name type="scientific">Coprinopsis cinerea (strain Okayama-7 / 130 / ATCC MYA-4618 / FGSC 9003)</name>
    <name type="common">Inky cap fungus</name>
    <name type="synonym">Hormographiella aspergillata</name>
    <dbReference type="NCBI Taxonomy" id="240176"/>
    <lineage>
        <taxon>Eukaryota</taxon>
        <taxon>Fungi</taxon>
        <taxon>Dikarya</taxon>
        <taxon>Basidiomycota</taxon>
        <taxon>Agaricomycotina</taxon>
        <taxon>Agaricomycetes</taxon>
        <taxon>Agaricomycetidae</taxon>
        <taxon>Agaricales</taxon>
        <taxon>Agaricineae</taxon>
        <taxon>Psathyrellaceae</taxon>
        <taxon>Coprinopsis</taxon>
    </lineage>
</organism>
<name>A8N3K7_COPC7</name>
<dbReference type="RefSeq" id="XP_001829447.2">
    <property type="nucleotide sequence ID" value="XM_001829395.2"/>
</dbReference>
<dbReference type="HOGENOM" id="CLU_1704135_0_0_1"/>
<proteinExistence type="predicted"/>
<dbReference type="InParanoid" id="A8N3K7"/>
<dbReference type="GeneID" id="6005876"/>
<dbReference type="VEuPathDB" id="FungiDB:CC1G_00626"/>
<keyword evidence="2" id="KW-1185">Reference proteome</keyword>
<accession>A8N3K7</accession>
<protein>
    <submittedName>
        <fullName evidence="1">Uncharacterized protein</fullName>
    </submittedName>
</protein>
<evidence type="ECO:0000313" key="2">
    <source>
        <dbReference type="Proteomes" id="UP000001861"/>
    </source>
</evidence>
<dbReference type="EMBL" id="AACS02000001">
    <property type="protein sequence ID" value="EAU92407.2"/>
    <property type="molecule type" value="Genomic_DNA"/>
</dbReference>
<gene>
    <name evidence="1" type="ORF">CC1G_00626</name>
</gene>
<dbReference type="Proteomes" id="UP000001861">
    <property type="component" value="Unassembled WGS sequence"/>
</dbReference>
<sequence length="154" mass="16277">MLRVLSGFRASSPSLPTIAYHQLDFSAIVFDPAFLSLCYALIASYHPRVYASSSSCPSERGSSILAGLTLSLAISMLAVKGASGSDSVTDLTAVPCLPFGTSTVSHSTCLVVVSDHNLVCLRHLVTAAPEHNANEPSAGIRMFPPALRNDYGRH</sequence>